<evidence type="ECO:0000256" key="1">
    <source>
        <dbReference type="ARBA" id="ARBA00009437"/>
    </source>
</evidence>
<evidence type="ECO:0000256" key="5">
    <source>
        <dbReference type="ARBA" id="ARBA00023163"/>
    </source>
</evidence>
<comment type="function">
    <text evidence="7">Required for the induction the katG gene for catalase. Involved in the response to hydrogen peroxide.</text>
</comment>
<name>A0A5B1BVJ7_MYCSI</name>
<proteinExistence type="inferred from homology"/>
<dbReference type="InterPro" id="IPR036388">
    <property type="entry name" value="WH-like_DNA-bd_sf"/>
</dbReference>
<comment type="caution">
    <text evidence="9">The sequence shown here is derived from an EMBL/GenBank/DDBJ whole genome shotgun (WGS) entry which is preliminary data.</text>
</comment>
<organism evidence="9 10">
    <name type="scientific">Mycobacterium simiae</name>
    <name type="common">Mycobacterium habana</name>
    <dbReference type="NCBI Taxonomy" id="1784"/>
    <lineage>
        <taxon>Bacteria</taxon>
        <taxon>Bacillati</taxon>
        <taxon>Actinomycetota</taxon>
        <taxon>Actinomycetes</taxon>
        <taxon>Mycobacteriales</taxon>
        <taxon>Mycobacteriaceae</taxon>
        <taxon>Mycobacterium</taxon>
        <taxon>Mycobacterium simiae complex</taxon>
    </lineage>
</organism>
<dbReference type="GO" id="GO:0003677">
    <property type="term" value="F:DNA binding"/>
    <property type="evidence" value="ECO:0007669"/>
    <property type="project" value="UniProtKB-KW"/>
</dbReference>
<evidence type="ECO:0000256" key="2">
    <source>
        <dbReference type="ARBA" id="ARBA00023015"/>
    </source>
</evidence>
<dbReference type="PANTHER" id="PTHR30293">
    <property type="entry name" value="TRANSCRIPTIONAL REGULATORY PROTEIN NAC-RELATED"/>
    <property type="match status" value="1"/>
</dbReference>
<dbReference type="Pfam" id="PF00126">
    <property type="entry name" value="HTH_1"/>
    <property type="match status" value="1"/>
</dbReference>
<evidence type="ECO:0000313" key="9">
    <source>
        <dbReference type="EMBL" id="KAA1251363.1"/>
    </source>
</evidence>
<dbReference type="InterPro" id="IPR005119">
    <property type="entry name" value="LysR_subst-bd"/>
</dbReference>
<evidence type="ECO:0000256" key="6">
    <source>
        <dbReference type="ARBA" id="ARBA00040885"/>
    </source>
</evidence>
<keyword evidence="2" id="KW-0805">Transcription regulation</keyword>
<dbReference type="PRINTS" id="PR00039">
    <property type="entry name" value="HTHLYSR"/>
</dbReference>
<dbReference type="EMBL" id="VTZN01000016">
    <property type="protein sequence ID" value="KAA1251363.1"/>
    <property type="molecule type" value="Genomic_DNA"/>
</dbReference>
<dbReference type="Pfam" id="PF03466">
    <property type="entry name" value="LysR_substrate"/>
    <property type="match status" value="1"/>
</dbReference>
<dbReference type="AlphaFoldDB" id="A0A5B1BVJ7"/>
<evidence type="ECO:0000256" key="3">
    <source>
        <dbReference type="ARBA" id="ARBA00023125"/>
    </source>
</evidence>
<gene>
    <name evidence="9" type="ORF">F0Q45_04700</name>
</gene>
<evidence type="ECO:0000259" key="8">
    <source>
        <dbReference type="PROSITE" id="PS50931"/>
    </source>
</evidence>
<dbReference type="OrthoDB" id="9789529at2"/>
<comment type="similarity">
    <text evidence="1">Belongs to the LysR transcriptional regulatory family.</text>
</comment>
<dbReference type="GO" id="GO:0003700">
    <property type="term" value="F:DNA-binding transcription factor activity"/>
    <property type="evidence" value="ECO:0007669"/>
    <property type="project" value="InterPro"/>
</dbReference>
<dbReference type="Proteomes" id="UP000324701">
    <property type="component" value="Unassembled WGS sequence"/>
</dbReference>
<dbReference type="SUPFAM" id="SSF53850">
    <property type="entry name" value="Periplasmic binding protein-like II"/>
    <property type="match status" value="1"/>
</dbReference>
<sequence length="310" mass="33274">MLNLRHLSYFVAVVEAGSFSRAAQLIYVAQPSLSQRIASLEAELGTVLLLRSARGVRPTAQGEVLYREALAILRRVEALPTLMRDSSAEPAGIVVLGMSSTMASIFATNILKECAAALPKVRIVLKSSDSETIATVIADRDVDLGLVFETDPLPRLARRPLYRQRLYLFAARSEMLESRIDVILTKNAIVLPPSSNVLRLALDRALAAQGLAIQPRTEAMTYSDILSAVRTGTRIALLPKGEIVCGTTDLATPVPMEPPVYLTGSMVSSDEYPLSRPADAVAAIVERVIVGGVTSGALRGAELIARPVQS</sequence>
<feature type="domain" description="HTH lysR-type" evidence="8">
    <location>
        <begin position="2"/>
        <end position="59"/>
    </location>
</feature>
<dbReference type="GO" id="GO:2000142">
    <property type="term" value="P:regulation of DNA-templated transcription initiation"/>
    <property type="evidence" value="ECO:0007669"/>
    <property type="project" value="TreeGrafter"/>
</dbReference>
<reference evidence="9 10" key="1">
    <citation type="submission" date="2019-09" db="EMBL/GenBank/DDBJ databases">
        <title>Report of infection by Mycobacterium simiae a patient suffering from pulmonary tuberculosis.</title>
        <authorList>
            <person name="Mohanty P.S."/>
            <person name="Bansal A.K."/>
            <person name="Singh H."/>
            <person name="Sharma S."/>
            <person name="Patil S.A."/>
            <person name="Upadhaya P."/>
            <person name="Singh P.K."/>
            <person name="Kumar D."/>
            <person name="Kumar S."/>
            <person name="Singh R.K."/>
            <person name="Chaudhary B."/>
        </authorList>
    </citation>
    <scope>NUCLEOTIDE SEQUENCE [LARGE SCALE GENOMIC DNA]</scope>
    <source>
        <strain evidence="9 10">JAL-560-SIM</strain>
    </source>
</reference>
<keyword evidence="3" id="KW-0238">DNA-binding</keyword>
<dbReference type="PANTHER" id="PTHR30293:SF0">
    <property type="entry name" value="NITROGEN ASSIMILATION REGULATORY PROTEIN NAC"/>
    <property type="match status" value="1"/>
</dbReference>
<keyword evidence="5" id="KW-0804">Transcription</keyword>
<dbReference type="RefSeq" id="WP_149652826.1">
    <property type="nucleotide sequence ID" value="NZ_VTZN01000016.1"/>
</dbReference>
<dbReference type="InterPro" id="IPR036390">
    <property type="entry name" value="WH_DNA-bd_sf"/>
</dbReference>
<accession>A0A5B1BVJ7</accession>
<dbReference type="FunFam" id="1.10.10.10:FF:000001">
    <property type="entry name" value="LysR family transcriptional regulator"/>
    <property type="match status" value="1"/>
</dbReference>
<evidence type="ECO:0000313" key="10">
    <source>
        <dbReference type="Proteomes" id="UP000324701"/>
    </source>
</evidence>
<evidence type="ECO:0000256" key="4">
    <source>
        <dbReference type="ARBA" id="ARBA00023159"/>
    </source>
</evidence>
<dbReference type="InterPro" id="IPR000847">
    <property type="entry name" value="LysR_HTH_N"/>
</dbReference>
<dbReference type="Gene3D" id="1.10.10.10">
    <property type="entry name" value="Winged helix-like DNA-binding domain superfamily/Winged helix DNA-binding domain"/>
    <property type="match status" value="1"/>
</dbReference>
<evidence type="ECO:0000256" key="7">
    <source>
        <dbReference type="ARBA" id="ARBA00056658"/>
    </source>
</evidence>
<dbReference type="SUPFAM" id="SSF46785">
    <property type="entry name" value="Winged helix' DNA-binding domain"/>
    <property type="match status" value="1"/>
</dbReference>
<dbReference type="PROSITE" id="PS50931">
    <property type="entry name" value="HTH_LYSR"/>
    <property type="match status" value="1"/>
</dbReference>
<dbReference type="Gene3D" id="3.40.190.290">
    <property type="match status" value="1"/>
</dbReference>
<protein>
    <recommendedName>
        <fullName evidence="6">Probable hydrogen peroxide-inducible genes activator</fullName>
    </recommendedName>
</protein>
<keyword evidence="4" id="KW-0010">Activator</keyword>
<keyword evidence="10" id="KW-1185">Reference proteome</keyword>